<dbReference type="EMBL" id="JANBTW010000007">
    <property type="protein sequence ID" value="KAJ2680088.1"/>
    <property type="molecule type" value="Genomic_DNA"/>
</dbReference>
<dbReference type="Proteomes" id="UP001151518">
    <property type="component" value="Unassembled WGS sequence"/>
</dbReference>
<dbReference type="InterPro" id="IPR019786">
    <property type="entry name" value="Zinc_finger_PHD-type_CS"/>
</dbReference>
<dbReference type="PANTHER" id="PTHR47636:SF1">
    <property type="entry name" value="TRANSCRIPTIONAL REGULATORY PROTEIN RCO1"/>
    <property type="match status" value="1"/>
</dbReference>
<evidence type="ECO:0000256" key="3">
    <source>
        <dbReference type="ARBA" id="ARBA00022833"/>
    </source>
</evidence>
<dbReference type="PANTHER" id="PTHR47636">
    <property type="entry name" value="TRANSCRIPTIONAL REGULATORY PROTEIN RCO1"/>
    <property type="match status" value="1"/>
</dbReference>
<dbReference type="SUPFAM" id="SSF57903">
    <property type="entry name" value="FYVE/PHD zinc finger"/>
    <property type="match status" value="2"/>
</dbReference>
<feature type="compositionally biased region" description="Basic and acidic residues" evidence="5">
    <location>
        <begin position="140"/>
        <end position="149"/>
    </location>
</feature>
<keyword evidence="2 4" id="KW-0863">Zinc-finger</keyword>
<evidence type="ECO:0000256" key="2">
    <source>
        <dbReference type="ARBA" id="ARBA00022771"/>
    </source>
</evidence>
<dbReference type="AlphaFoldDB" id="A0A9W8KYW2"/>
<dbReference type="PROSITE" id="PS01359">
    <property type="entry name" value="ZF_PHD_1"/>
    <property type="match status" value="1"/>
</dbReference>
<sequence>MAVDTRGSSEEYEKTVEYIRRLCESEDLDGGSAFSLQDNTFKGARDKPNGSSGTVPKDGKPSILHSEPAVSLVSVSTVPPTPAPGEGEDLPGSSTPTNAKAGGRTNGNDTSAASVAHSLRSSTSNGPQKQANGTAAQGDKSSDEKAAHDTCDACDQPGQFICCDLCPRVFHFFCVDPPMSREAVSKIDHWFCRECAHRVSRKRKSRARAKNIFYPLLSDMEFKNPRVFAVPDEIRRQFDGIGADIDGTFINSREDRPQRVNSGPANRDFTRLTDDHNETILCYRCGLSALHGLVVRCDYCPLNWHWDCLDPPLCSAPPPHKRWMCPNHADHAVRRHRKFRKERVVDLTDAPESTRNNGIVDVIDDDPPWHELFDPKVKYKVPSSRIRKEFCKKASLCLMGLDDSTNTGIQSSNSTEQTARAGFTDAQPVLCSQSKDVAAYSETLQPAMSVAEWLQSIVAFQQDVARFVMNTATQTVPQEADGELTSQSFDYVATMSKDKIGMLSSIALQVLSPLIQQPLSQDSKQDDGTQTVHVECSENQYELLNAIDNDSVEVSKKENIAAKADENAANESAFQTALSALEELPNSISENNNTDNSNADKVNSGSRRGQFLKQHHLSETDVMAAIDSVIDAINDGRSQMLKSEASVHFATPGNHGESNKRKMHGSPCLCGEAISPATSTKRARPLEGDDSDEMDSATNAMPGCSLDQQSHSGNSNAASSHAGYGACSVQPSGADKGRVQHAMALVSTLFRTKGADALFDFLLSGG</sequence>
<evidence type="ECO:0000256" key="4">
    <source>
        <dbReference type="PROSITE-ProRule" id="PRU00146"/>
    </source>
</evidence>
<dbReference type="InterPro" id="IPR013083">
    <property type="entry name" value="Znf_RING/FYVE/PHD"/>
</dbReference>
<evidence type="ECO:0000313" key="7">
    <source>
        <dbReference type="EMBL" id="KAJ2680088.1"/>
    </source>
</evidence>
<feature type="compositionally biased region" description="Low complexity" evidence="5">
    <location>
        <begin position="710"/>
        <end position="723"/>
    </location>
</feature>
<dbReference type="GO" id="GO:0008270">
    <property type="term" value="F:zinc ion binding"/>
    <property type="evidence" value="ECO:0007669"/>
    <property type="project" value="UniProtKB-KW"/>
</dbReference>
<dbReference type="InterPro" id="IPR001965">
    <property type="entry name" value="Znf_PHD"/>
</dbReference>
<feature type="region of interest" description="Disordered" evidence="5">
    <location>
        <begin position="679"/>
        <end position="724"/>
    </location>
</feature>
<accession>A0A9W8KYW2</accession>
<dbReference type="InterPro" id="IPR011011">
    <property type="entry name" value="Znf_FYVE_PHD"/>
</dbReference>
<keyword evidence="1" id="KW-0479">Metal-binding</keyword>
<feature type="compositionally biased region" description="Polar residues" evidence="5">
    <location>
        <begin position="106"/>
        <end position="135"/>
    </location>
</feature>
<feature type="region of interest" description="Disordered" evidence="5">
    <location>
        <begin position="27"/>
        <end position="149"/>
    </location>
</feature>
<keyword evidence="3" id="KW-0862">Zinc</keyword>
<dbReference type="OrthoDB" id="5876363at2759"/>
<dbReference type="InterPro" id="IPR019787">
    <property type="entry name" value="Znf_PHD-finger"/>
</dbReference>
<dbReference type="PROSITE" id="PS50016">
    <property type="entry name" value="ZF_PHD_2"/>
    <property type="match status" value="1"/>
</dbReference>
<feature type="domain" description="PHD-type" evidence="6">
    <location>
        <begin position="148"/>
        <end position="198"/>
    </location>
</feature>
<proteinExistence type="predicted"/>
<dbReference type="Pfam" id="PF00628">
    <property type="entry name" value="PHD"/>
    <property type="match status" value="1"/>
</dbReference>
<dbReference type="Gene3D" id="3.30.40.10">
    <property type="entry name" value="Zinc/RING finger domain, C3HC4 (zinc finger)"/>
    <property type="match status" value="2"/>
</dbReference>
<evidence type="ECO:0000256" key="1">
    <source>
        <dbReference type="ARBA" id="ARBA00022723"/>
    </source>
</evidence>
<gene>
    <name evidence="7" type="ORF">GGI25_000977</name>
</gene>
<reference evidence="7" key="1">
    <citation type="submission" date="2022-07" db="EMBL/GenBank/DDBJ databases">
        <title>Phylogenomic reconstructions and comparative analyses of Kickxellomycotina fungi.</title>
        <authorList>
            <person name="Reynolds N.K."/>
            <person name="Stajich J.E."/>
            <person name="Barry K."/>
            <person name="Grigoriev I.V."/>
            <person name="Crous P."/>
            <person name="Smith M.E."/>
        </authorList>
    </citation>
    <scope>NUCLEOTIDE SEQUENCE</scope>
    <source>
        <strain evidence="7">NRRL 3115</strain>
    </source>
</reference>
<evidence type="ECO:0000313" key="8">
    <source>
        <dbReference type="Proteomes" id="UP001151518"/>
    </source>
</evidence>
<feature type="compositionally biased region" description="Low complexity" evidence="5">
    <location>
        <begin position="68"/>
        <end position="78"/>
    </location>
</feature>
<feature type="region of interest" description="Disordered" evidence="5">
    <location>
        <begin position="587"/>
        <end position="607"/>
    </location>
</feature>
<dbReference type="GO" id="GO:0032221">
    <property type="term" value="C:Rpd3S complex"/>
    <property type="evidence" value="ECO:0007669"/>
    <property type="project" value="TreeGrafter"/>
</dbReference>
<evidence type="ECO:0000259" key="6">
    <source>
        <dbReference type="PROSITE" id="PS50016"/>
    </source>
</evidence>
<dbReference type="GO" id="GO:0006357">
    <property type="term" value="P:regulation of transcription by RNA polymerase II"/>
    <property type="evidence" value="ECO:0007669"/>
    <property type="project" value="TreeGrafter"/>
</dbReference>
<name>A0A9W8KYW2_9FUNG</name>
<dbReference type="InterPro" id="IPR052819">
    <property type="entry name" value="Chromatin_regulatory_protein"/>
</dbReference>
<evidence type="ECO:0000256" key="5">
    <source>
        <dbReference type="SAM" id="MobiDB-lite"/>
    </source>
</evidence>
<dbReference type="CDD" id="cd15534">
    <property type="entry name" value="PHD2_PHF12_Rco1"/>
    <property type="match status" value="1"/>
</dbReference>
<protein>
    <recommendedName>
        <fullName evidence="6">PHD-type domain-containing protein</fullName>
    </recommendedName>
</protein>
<dbReference type="SMART" id="SM00249">
    <property type="entry name" value="PHD"/>
    <property type="match status" value="2"/>
</dbReference>
<comment type="caution">
    <text evidence="7">The sequence shown here is derived from an EMBL/GenBank/DDBJ whole genome shotgun (WGS) entry which is preliminary data.</text>
</comment>
<organism evidence="7 8">
    <name type="scientific">Coemansia spiralis</name>
    <dbReference type="NCBI Taxonomy" id="417178"/>
    <lineage>
        <taxon>Eukaryota</taxon>
        <taxon>Fungi</taxon>
        <taxon>Fungi incertae sedis</taxon>
        <taxon>Zoopagomycota</taxon>
        <taxon>Kickxellomycotina</taxon>
        <taxon>Kickxellomycetes</taxon>
        <taxon>Kickxellales</taxon>
        <taxon>Kickxellaceae</taxon>
        <taxon>Coemansia</taxon>
    </lineage>
</organism>